<dbReference type="Pfam" id="PF02541">
    <property type="entry name" value="Ppx-GppA"/>
    <property type="match status" value="1"/>
</dbReference>
<dbReference type="SUPFAM" id="SSF53067">
    <property type="entry name" value="Actin-like ATPase domain"/>
    <property type="match status" value="2"/>
</dbReference>
<organism evidence="2 3">
    <name type="scientific">Candidatus Mucispirillum faecigallinarum</name>
    <dbReference type="NCBI Taxonomy" id="2838699"/>
    <lineage>
        <taxon>Bacteria</taxon>
        <taxon>Pseudomonadati</taxon>
        <taxon>Deferribacterota</taxon>
        <taxon>Deferribacteres</taxon>
        <taxon>Deferribacterales</taxon>
        <taxon>Mucispirillaceae</taxon>
        <taxon>Mucispirillum</taxon>
    </lineage>
</organism>
<name>A0A9D2KAX0_9BACT</name>
<dbReference type="PANTHER" id="PTHR30005:SF0">
    <property type="entry name" value="RETROGRADE REGULATION PROTEIN 2"/>
    <property type="match status" value="1"/>
</dbReference>
<gene>
    <name evidence="2" type="ORF">H9804_04410</name>
</gene>
<evidence type="ECO:0000313" key="3">
    <source>
        <dbReference type="Proteomes" id="UP000824176"/>
    </source>
</evidence>
<proteinExistence type="predicted"/>
<reference evidence="2" key="1">
    <citation type="journal article" date="2021" name="PeerJ">
        <title>Extensive microbial diversity within the chicken gut microbiome revealed by metagenomics and culture.</title>
        <authorList>
            <person name="Gilroy R."/>
            <person name="Ravi A."/>
            <person name="Getino M."/>
            <person name="Pursley I."/>
            <person name="Horton D.L."/>
            <person name="Alikhan N.F."/>
            <person name="Baker D."/>
            <person name="Gharbi K."/>
            <person name="Hall N."/>
            <person name="Watson M."/>
            <person name="Adriaenssens E.M."/>
            <person name="Foster-Nyarko E."/>
            <person name="Jarju S."/>
            <person name="Secka A."/>
            <person name="Antonio M."/>
            <person name="Oren A."/>
            <person name="Chaudhuri R.R."/>
            <person name="La Ragione R."/>
            <person name="Hildebrand F."/>
            <person name="Pallen M.J."/>
        </authorList>
    </citation>
    <scope>NUCLEOTIDE SEQUENCE</scope>
    <source>
        <strain evidence="2">ChiW4-1371</strain>
    </source>
</reference>
<dbReference type="EMBL" id="DXAQ01000071">
    <property type="protein sequence ID" value="HIZ89165.1"/>
    <property type="molecule type" value="Genomic_DNA"/>
</dbReference>
<accession>A0A9D2KAX0</accession>
<protein>
    <recommendedName>
        <fullName evidence="1">Ppx/GppA phosphatase N-terminal domain-containing protein</fullName>
    </recommendedName>
</protein>
<dbReference type="Gene3D" id="3.30.420.40">
    <property type="match status" value="1"/>
</dbReference>
<evidence type="ECO:0000259" key="1">
    <source>
        <dbReference type="Pfam" id="PF02541"/>
    </source>
</evidence>
<dbReference type="GO" id="GO:0016462">
    <property type="term" value="F:pyrophosphatase activity"/>
    <property type="evidence" value="ECO:0007669"/>
    <property type="project" value="TreeGrafter"/>
</dbReference>
<reference evidence="2" key="2">
    <citation type="submission" date="2021-04" db="EMBL/GenBank/DDBJ databases">
        <authorList>
            <person name="Gilroy R."/>
        </authorList>
    </citation>
    <scope>NUCLEOTIDE SEQUENCE</scope>
    <source>
        <strain evidence="2">ChiW4-1371</strain>
    </source>
</reference>
<dbReference type="PANTHER" id="PTHR30005">
    <property type="entry name" value="EXOPOLYPHOSPHATASE"/>
    <property type="match status" value="1"/>
</dbReference>
<feature type="domain" description="Ppx/GppA phosphatase N-terminal" evidence="1">
    <location>
        <begin position="24"/>
        <end position="304"/>
    </location>
</feature>
<evidence type="ECO:0000313" key="2">
    <source>
        <dbReference type="EMBL" id="HIZ89165.1"/>
    </source>
</evidence>
<dbReference type="InterPro" id="IPR003695">
    <property type="entry name" value="Ppx_GppA_N"/>
</dbReference>
<dbReference type="CDD" id="cd24054">
    <property type="entry name" value="ASKHA_NBD_AaPPX-GppA_MtPPX2-like"/>
    <property type="match status" value="1"/>
</dbReference>
<dbReference type="AlphaFoldDB" id="A0A9D2KAX0"/>
<comment type="caution">
    <text evidence="2">The sequence shown here is derived from an EMBL/GenBank/DDBJ whole genome shotgun (WGS) entry which is preliminary data.</text>
</comment>
<sequence length="307" mass="33589">MSTKKINNIAAGIDIGSNSIRLLIAEVENNKIKEIIYQEKATTRLATNIDKTGMLAKEPFDKSIAVLAGFKKAVDKYNVKNIKTVATSAVREAKNGADFINAAKNEGINISIVTGNEEGMLEYLGVCSGFDTGSHPLILDVGGGSSEIIYMQENNKLHTESHKIGVVKMADMFDFKRSDKSVIEKCSAYINDFFKNVSIPNNIENFIATAGTATTLAAIDMQMTEYDYKKVNGYKISKNRVIEILNQISSTPYSERLNIKGMDTGREDLIIPGILIILDILSKTNLNTITVSDYGLREGAVVRAASN</sequence>
<dbReference type="InterPro" id="IPR050273">
    <property type="entry name" value="GppA/Ppx_hydrolase"/>
</dbReference>
<dbReference type="InterPro" id="IPR043129">
    <property type="entry name" value="ATPase_NBD"/>
</dbReference>
<dbReference type="Proteomes" id="UP000824176">
    <property type="component" value="Unassembled WGS sequence"/>
</dbReference>
<dbReference type="Gene3D" id="3.30.420.150">
    <property type="entry name" value="Exopolyphosphatase. Domain 2"/>
    <property type="match status" value="1"/>
</dbReference>